<evidence type="ECO:0000313" key="4">
    <source>
        <dbReference type="Proteomes" id="UP000186804"/>
    </source>
</evidence>
<dbReference type="Gene3D" id="2.30.29.30">
    <property type="entry name" value="Pleckstrin-homology domain (PH domain)/Phosphotyrosine-binding domain (PTB)"/>
    <property type="match status" value="1"/>
</dbReference>
<accession>A0A1J4MBY2</accession>
<protein>
    <recommendedName>
        <fullName evidence="2">PH domain-containing protein</fullName>
    </recommendedName>
</protein>
<feature type="compositionally biased region" description="Acidic residues" evidence="1">
    <location>
        <begin position="82"/>
        <end position="93"/>
    </location>
</feature>
<dbReference type="RefSeq" id="XP_067066685.1">
    <property type="nucleotide sequence ID" value="XM_067213434.1"/>
</dbReference>
<feature type="region of interest" description="Disordered" evidence="1">
    <location>
        <begin position="56"/>
        <end position="96"/>
    </location>
</feature>
<sequence>MGNTTSCFERWGKRRPDGALIKPLKDGQHKSSSGIHIRTIGGTNTADIPVAVVNSSSNSKGVHKKPSIEISNDVKPSKIPDIEETSSEDEYGEDTSSKNILSEQILEYRKKLTKTAKLMYLSFFNVSVTVTLSSDGSQLEWYKTSVNVEDMESRGLPLGSVNLNDIENVEFSSGTEQNLEINMKNKDVLSFQFKNREERSNWKKTFDKYIRLIRIG</sequence>
<dbReference type="Proteomes" id="UP000186804">
    <property type="component" value="Unassembled WGS sequence"/>
</dbReference>
<evidence type="ECO:0000259" key="2">
    <source>
        <dbReference type="PROSITE" id="PS50003"/>
    </source>
</evidence>
<comment type="caution">
    <text evidence="3">The sequence shown here is derived from an EMBL/GenBank/DDBJ whole genome shotgun (WGS) entry which is preliminary data.</text>
</comment>
<dbReference type="EMBL" id="LRBS01000121">
    <property type="protein sequence ID" value="OII71495.1"/>
    <property type="molecule type" value="Genomic_DNA"/>
</dbReference>
<reference evidence="3 4" key="1">
    <citation type="submission" date="2016-10" db="EMBL/GenBank/DDBJ databases">
        <title>Reductive evolution of mitochondrial metabolism and differential evolution of invasion-related proteins in Cryptosporidium.</title>
        <authorList>
            <person name="Liu S."/>
            <person name="Roellig D.M."/>
            <person name="Guo Y."/>
            <person name="Li N."/>
            <person name="Frace M.A."/>
            <person name="Tang K."/>
            <person name="Zhang L."/>
            <person name="Feng Y."/>
            <person name="Xiao L."/>
        </authorList>
    </citation>
    <scope>NUCLEOTIDE SEQUENCE [LARGE SCALE GENOMIC DNA]</scope>
    <source>
        <strain evidence="3">30847</strain>
    </source>
</reference>
<feature type="region of interest" description="Disordered" evidence="1">
    <location>
        <begin position="1"/>
        <end position="40"/>
    </location>
</feature>
<gene>
    <name evidence="3" type="ORF">cand_032080</name>
</gene>
<evidence type="ECO:0000256" key="1">
    <source>
        <dbReference type="SAM" id="MobiDB-lite"/>
    </source>
</evidence>
<proteinExistence type="predicted"/>
<dbReference type="InterPro" id="IPR011993">
    <property type="entry name" value="PH-like_dom_sf"/>
</dbReference>
<dbReference type="SMART" id="SM00233">
    <property type="entry name" value="PH"/>
    <property type="match status" value="1"/>
</dbReference>
<organism evidence="3 4">
    <name type="scientific">Cryptosporidium andersoni</name>
    <dbReference type="NCBI Taxonomy" id="117008"/>
    <lineage>
        <taxon>Eukaryota</taxon>
        <taxon>Sar</taxon>
        <taxon>Alveolata</taxon>
        <taxon>Apicomplexa</taxon>
        <taxon>Conoidasida</taxon>
        <taxon>Coccidia</taxon>
        <taxon>Eucoccidiorida</taxon>
        <taxon>Eimeriorina</taxon>
        <taxon>Cryptosporidiidae</taxon>
        <taxon>Cryptosporidium</taxon>
    </lineage>
</organism>
<feature type="domain" description="PH" evidence="2">
    <location>
        <begin position="99"/>
        <end position="211"/>
    </location>
</feature>
<name>A0A1J4MBY2_9CRYT</name>
<evidence type="ECO:0000313" key="3">
    <source>
        <dbReference type="EMBL" id="OII71495.1"/>
    </source>
</evidence>
<dbReference type="PROSITE" id="PS50003">
    <property type="entry name" value="PH_DOMAIN"/>
    <property type="match status" value="1"/>
</dbReference>
<dbReference type="Pfam" id="PF00169">
    <property type="entry name" value="PH"/>
    <property type="match status" value="1"/>
</dbReference>
<dbReference type="GeneID" id="92367392"/>
<dbReference type="VEuPathDB" id="CryptoDB:cand_032080"/>
<keyword evidence="4" id="KW-1185">Reference proteome</keyword>
<dbReference type="CDD" id="cd00821">
    <property type="entry name" value="PH"/>
    <property type="match status" value="1"/>
</dbReference>
<dbReference type="InterPro" id="IPR001849">
    <property type="entry name" value="PH_domain"/>
</dbReference>
<dbReference type="OrthoDB" id="364608at2759"/>
<feature type="compositionally biased region" description="Basic and acidic residues" evidence="1">
    <location>
        <begin position="10"/>
        <end position="29"/>
    </location>
</feature>
<dbReference type="SUPFAM" id="SSF50729">
    <property type="entry name" value="PH domain-like"/>
    <property type="match status" value="1"/>
</dbReference>
<dbReference type="AlphaFoldDB" id="A0A1J4MBY2"/>